<dbReference type="EMBL" id="CP092488">
    <property type="protein sequence ID" value="UMB68431.1"/>
    <property type="molecule type" value="Genomic_DNA"/>
</dbReference>
<dbReference type="Proteomes" id="UP001055336">
    <property type="component" value="Chromosome"/>
</dbReference>
<evidence type="ECO:0000256" key="7">
    <source>
        <dbReference type="ARBA" id="ARBA00023136"/>
    </source>
</evidence>
<feature type="transmembrane region" description="Helical" evidence="8">
    <location>
        <begin position="137"/>
        <end position="159"/>
    </location>
</feature>
<evidence type="ECO:0000256" key="2">
    <source>
        <dbReference type="ARBA" id="ARBA00007935"/>
    </source>
</evidence>
<evidence type="ECO:0000256" key="5">
    <source>
        <dbReference type="ARBA" id="ARBA00022692"/>
    </source>
</evidence>
<keyword evidence="4" id="KW-1003">Cell membrane</keyword>
<organism evidence="9 10">
    <name type="scientific">Mycobacterium paraterrae</name>
    <dbReference type="NCBI Taxonomy" id="577492"/>
    <lineage>
        <taxon>Bacteria</taxon>
        <taxon>Bacillati</taxon>
        <taxon>Actinomycetota</taxon>
        <taxon>Actinomycetes</taxon>
        <taxon>Mycobacteriales</taxon>
        <taxon>Mycobacteriaceae</taxon>
        <taxon>Mycobacterium</taxon>
    </lineage>
</organism>
<sequence>MTATSAASIMVRLNRTTVVLTASAAAVLVLAVLGLALGPVRVPLLDTVRALVGAQASDPRWQVIVHETRAPRVLTAIAAGAGVGVAGLQMQTLFRNTLADPYVLGVSSGAGLGVAVVVMATGSGFTAGLAGCGRAGVAIAAAAGAAAVLAIVLSLARWVRSAATLLLIGVMLGAASTALVSVLLVYADPQRVQQYLLWGLGSFAGTTWQDLRLLLPAVAVGLATAALTVRGLNALLLGESYARTMGIDVRRARVITVLSASLVAGATTAFCGPIAFLGLAVPHLARLALGSSDHRAVLPATMLMGAATALVCSIASQFPGTEAVLPINSMTALIGAPIVVLVLVRNRHGVGMQR</sequence>
<keyword evidence="7 8" id="KW-0472">Membrane</keyword>
<dbReference type="PANTHER" id="PTHR30472:SF41">
    <property type="entry name" value="TRANSPORT SYSTEM PERMEASE PROTEIN"/>
    <property type="match status" value="1"/>
</dbReference>
<comment type="subcellular location">
    <subcellularLocation>
        <location evidence="1">Cell membrane</location>
        <topology evidence="1">Multi-pass membrane protein</topology>
    </subcellularLocation>
</comment>
<feature type="transmembrane region" description="Helical" evidence="8">
    <location>
        <begin position="257"/>
        <end position="284"/>
    </location>
</feature>
<name>A0ABY3VMP9_9MYCO</name>
<comment type="similarity">
    <text evidence="2">Belongs to the binding-protein-dependent transport system permease family. FecCD subfamily.</text>
</comment>
<feature type="transmembrane region" description="Helical" evidence="8">
    <location>
        <begin position="102"/>
        <end position="125"/>
    </location>
</feature>
<evidence type="ECO:0000256" key="3">
    <source>
        <dbReference type="ARBA" id="ARBA00022448"/>
    </source>
</evidence>
<dbReference type="Pfam" id="PF01032">
    <property type="entry name" value="FecCD"/>
    <property type="match status" value="1"/>
</dbReference>
<feature type="transmembrane region" description="Helical" evidence="8">
    <location>
        <begin position="18"/>
        <end position="37"/>
    </location>
</feature>
<feature type="transmembrane region" description="Helical" evidence="8">
    <location>
        <begin position="165"/>
        <end position="187"/>
    </location>
</feature>
<keyword evidence="5 8" id="KW-0812">Transmembrane</keyword>
<gene>
    <name evidence="9" type="ORF">MKK62_18685</name>
</gene>
<evidence type="ECO:0000313" key="10">
    <source>
        <dbReference type="Proteomes" id="UP001055336"/>
    </source>
</evidence>
<dbReference type="InterPro" id="IPR000522">
    <property type="entry name" value="ABC_transptr_permease_BtuC"/>
</dbReference>
<evidence type="ECO:0000256" key="4">
    <source>
        <dbReference type="ARBA" id="ARBA00022475"/>
    </source>
</evidence>
<evidence type="ECO:0000256" key="8">
    <source>
        <dbReference type="SAM" id="Phobius"/>
    </source>
</evidence>
<feature type="transmembrane region" description="Helical" evidence="8">
    <location>
        <begin position="324"/>
        <end position="344"/>
    </location>
</feature>
<dbReference type="CDD" id="cd06550">
    <property type="entry name" value="TM_ABC_iron-siderophores_like"/>
    <property type="match status" value="1"/>
</dbReference>
<proteinExistence type="inferred from homology"/>
<keyword evidence="3" id="KW-0813">Transport</keyword>
<accession>A0ABY3VMP9</accession>
<dbReference type="SUPFAM" id="SSF81345">
    <property type="entry name" value="ABC transporter involved in vitamin B12 uptake, BtuC"/>
    <property type="match status" value="1"/>
</dbReference>
<keyword evidence="6 8" id="KW-1133">Transmembrane helix</keyword>
<evidence type="ECO:0000256" key="6">
    <source>
        <dbReference type="ARBA" id="ARBA00022989"/>
    </source>
</evidence>
<feature type="transmembrane region" description="Helical" evidence="8">
    <location>
        <begin position="213"/>
        <end position="237"/>
    </location>
</feature>
<dbReference type="InterPro" id="IPR037294">
    <property type="entry name" value="ABC_BtuC-like"/>
</dbReference>
<reference evidence="9" key="1">
    <citation type="submission" date="2022-08" db="EMBL/GenBank/DDBJ databases">
        <title>Whole genome sequencing of non-tuberculosis mycobacteria type-strains.</title>
        <authorList>
            <person name="Igarashi Y."/>
            <person name="Osugi A."/>
            <person name="Mitarai S."/>
        </authorList>
    </citation>
    <scope>NUCLEOTIDE SEQUENCE</scope>
    <source>
        <strain evidence="9">DSM 45127</strain>
    </source>
</reference>
<dbReference type="PANTHER" id="PTHR30472">
    <property type="entry name" value="FERRIC ENTEROBACTIN TRANSPORT SYSTEM PERMEASE PROTEIN"/>
    <property type="match status" value="1"/>
</dbReference>
<protein>
    <submittedName>
        <fullName evidence="9">Iron ABC transporter permease</fullName>
    </submittedName>
</protein>
<dbReference type="Gene3D" id="1.10.3470.10">
    <property type="entry name" value="ABC transporter involved in vitamin B12 uptake, BtuC"/>
    <property type="match status" value="1"/>
</dbReference>
<keyword evidence="10" id="KW-1185">Reference proteome</keyword>
<feature type="transmembrane region" description="Helical" evidence="8">
    <location>
        <begin position="296"/>
        <end position="318"/>
    </location>
</feature>
<evidence type="ECO:0000256" key="1">
    <source>
        <dbReference type="ARBA" id="ARBA00004651"/>
    </source>
</evidence>
<dbReference type="RefSeq" id="WP_240258992.1">
    <property type="nucleotide sequence ID" value="NZ_CP092488.2"/>
</dbReference>
<evidence type="ECO:0000313" key="9">
    <source>
        <dbReference type="EMBL" id="UMB68431.1"/>
    </source>
</evidence>